<name>A0A835RSY8_VANPL</name>
<evidence type="ECO:0000313" key="1">
    <source>
        <dbReference type="EMBL" id="KAG0493860.1"/>
    </source>
</evidence>
<dbReference type="EMBL" id="JADCNM010000002">
    <property type="protein sequence ID" value="KAG0493860.1"/>
    <property type="molecule type" value="Genomic_DNA"/>
</dbReference>
<protein>
    <submittedName>
        <fullName evidence="1">Uncharacterized protein</fullName>
    </submittedName>
</protein>
<dbReference type="AlphaFoldDB" id="A0A835RSY8"/>
<reference evidence="1 2" key="1">
    <citation type="journal article" date="2020" name="Nat. Food">
        <title>A phased Vanilla planifolia genome enables genetic improvement of flavour and production.</title>
        <authorList>
            <person name="Hasing T."/>
            <person name="Tang H."/>
            <person name="Brym M."/>
            <person name="Khazi F."/>
            <person name="Huang T."/>
            <person name="Chambers A.H."/>
        </authorList>
    </citation>
    <scope>NUCLEOTIDE SEQUENCE [LARGE SCALE GENOMIC DNA]</scope>
    <source>
        <tissue evidence="1">Leaf</tissue>
    </source>
</reference>
<dbReference type="Proteomes" id="UP000639772">
    <property type="component" value="Unassembled WGS sequence"/>
</dbReference>
<evidence type="ECO:0000313" key="2">
    <source>
        <dbReference type="Proteomes" id="UP000639772"/>
    </source>
</evidence>
<gene>
    <name evidence="1" type="ORF">HPP92_004854</name>
</gene>
<comment type="caution">
    <text evidence="1">The sequence shown here is derived from an EMBL/GenBank/DDBJ whole genome shotgun (WGS) entry which is preliminary data.</text>
</comment>
<accession>A0A835RSY8</accession>
<organism evidence="1 2">
    <name type="scientific">Vanilla planifolia</name>
    <name type="common">Vanilla</name>
    <dbReference type="NCBI Taxonomy" id="51239"/>
    <lineage>
        <taxon>Eukaryota</taxon>
        <taxon>Viridiplantae</taxon>
        <taxon>Streptophyta</taxon>
        <taxon>Embryophyta</taxon>
        <taxon>Tracheophyta</taxon>
        <taxon>Spermatophyta</taxon>
        <taxon>Magnoliopsida</taxon>
        <taxon>Liliopsida</taxon>
        <taxon>Asparagales</taxon>
        <taxon>Orchidaceae</taxon>
        <taxon>Vanilloideae</taxon>
        <taxon>Vanilleae</taxon>
        <taxon>Vanilla</taxon>
    </lineage>
</organism>
<sequence length="109" mass="11963">MDADGSLYGSALAPGFIKGEKTIKSLTRGLHHISRVHENGASKYYGGDDRGSSCPAAETRGCFGGDDMLRYGADEKQKGSDIDYGFRRRETGEHLILGHFRRQYSGFSI</sequence>
<proteinExistence type="predicted"/>